<dbReference type="NCBIfam" id="TIGR04131">
    <property type="entry name" value="Bac_Flav_CTERM"/>
    <property type="match status" value="1"/>
</dbReference>
<dbReference type="Pfam" id="PF13585">
    <property type="entry name" value="CHU_C"/>
    <property type="match status" value="1"/>
</dbReference>
<keyword evidence="3" id="KW-0732">Signal</keyword>
<dbReference type="PROSITE" id="PS00018">
    <property type="entry name" value="EF_HAND_1"/>
    <property type="match status" value="3"/>
</dbReference>
<evidence type="ECO:0000256" key="5">
    <source>
        <dbReference type="SAM" id="MobiDB-lite"/>
    </source>
</evidence>
<dbReference type="Gene3D" id="2.60.40.10">
    <property type="entry name" value="Immunoglobulins"/>
    <property type="match status" value="11"/>
</dbReference>
<name>A0AAU8RY17_9FLAO</name>
<dbReference type="NCBIfam" id="NF033510">
    <property type="entry name" value="Ca_tandemer"/>
    <property type="match status" value="9"/>
</dbReference>
<feature type="region of interest" description="Disordered" evidence="5">
    <location>
        <begin position="1039"/>
        <end position="1063"/>
    </location>
</feature>
<feature type="region of interest" description="Disordered" evidence="5">
    <location>
        <begin position="1387"/>
        <end position="1463"/>
    </location>
</feature>
<dbReference type="Proteomes" id="UP000030786">
    <property type="component" value="Chromosome"/>
</dbReference>
<comment type="subcellular location">
    <subcellularLocation>
        <location evidence="1">Secreted</location>
    </subcellularLocation>
</comment>
<feature type="compositionally biased region" description="Acidic residues" evidence="5">
    <location>
        <begin position="2678"/>
        <end position="2692"/>
    </location>
</feature>
<protein>
    <submittedName>
        <fullName evidence="6">Uncharacterized protein</fullName>
    </submittedName>
</protein>
<evidence type="ECO:0000313" key="7">
    <source>
        <dbReference type="Proteomes" id="UP000030786"/>
    </source>
</evidence>
<dbReference type="EMBL" id="CP009976">
    <property type="protein sequence ID" value="AIZ43442.1"/>
    <property type="molecule type" value="Genomic_DNA"/>
</dbReference>
<feature type="region of interest" description="Disordered" evidence="5">
    <location>
        <begin position="2586"/>
        <end position="2741"/>
    </location>
</feature>
<organism evidence="6 7">
    <name type="scientific">Cellulophaga baltica 18</name>
    <dbReference type="NCBI Taxonomy" id="1348584"/>
    <lineage>
        <taxon>Bacteria</taxon>
        <taxon>Pseudomonadati</taxon>
        <taxon>Bacteroidota</taxon>
        <taxon>Flavobacteriia</taxon>
        <taxon>Flavobacteriales</taxon>
        <taxon>Flavobacteriaceae</taxon>
        <taxon>Cellulophaga</taxon>
    </lineage>
</organism>
<evidence type="ECO:0000313" key="6">
    <source>
        <dbReference type="EMBL" id="AIZ43442.1"/>
    </source>
</evidence>
<evidence type="ECO:0000256" key="1">
    <source>
        <dbReference type="ARBA" id="ARBA00004613"/>
    </source>
</evidence>
<evidence type="ECO:0000256" key="2">
    <source>
        <dbReference type="ARBA" id="ARBA00022525"/>
    </source>
</evidence>
<dbReference type="InterPro" id="IPR013783">
    <property type="entry name" value="Ig-like_fold"/>
</dbReference>
<dbReference type="InterPro" id="IPR026341">
    <property type="entry name" value="T9SS_type_B"/>
</dbReference>
<dbReference type="NCBIfam" id="TIGR01965">
    <property type="entry name" value="VCBS_repeat"/>
    <property type="match status" value="2"/>
</dbReference>
<keyword evidence="2" id="KW-0964">Secreted</keyword>
<dbReference type="InterPro" id="IPR059100">
    <property type="entry name" value="TSP3_bac"/>
</dbReference>
<sequence length="2901" mass="300093">MLFADPILDLNSTTVGLDNDLQFKPTTGSITAIFKNPTLSSDNNTILSATIDFSGTVDGTELMYITSLGDLYYFTAPTASKNYNVGSSIITLVQNLNSFTITEASGNPIPNADFITFFNTITYGNLTNTPTDGNRIATVTVTDANLASASAQSIIRVYTTPPNAVDDSNSIAANTTGTVTGNVLTNDTGNILTVSEVDVYPTQVSNSYTTLYGSIVMQSNGNYTYNVDETSSSITGLKNGESLIDIVSYTARDNLGIIDYGTLSITINGVDEAPVALDNTDEIIVVTETNVSGNIITDVGVDGADSVDRGLSTLVWETEFSDPGGFFVDYSAPINGTSRTIDGVLLNFSSTDAGGIGIANQNQVVNQTNTNGGHTGYLGYAIDASTNNSDFTELTITFDQPVYNLGFLLVDIDFSQGTSWQDQIQINGSLNGTASNFKFVTTGGVVDAGNNTFYGIGSAIPSDATGNINVFFEQPINELKLSYSYGPDATDADQGGQIAGVSDIYWQGGTGNIVISEIEGNATNVGVTYTGTYGSIIVNSDGSYTYTPNTSNPAVAGLLTGDTLTETFLYRLSDGTSSDTADLIITLKGSKELPTINIDTPVEKDGIVNADEDNDVTVSGTTTDVEDNQIVTITFDDGVNPIVTTTATVIGGIWTATDADISGLNSGTITITANVEDVVANPASDTESIILDNVNSNDLDDDNDGILDIEELNCSPGFIDLGQTFSTTNDPGTINSVYPYDDVSANFSFDLLGTATWASGVSNQSNGSISGDYINVQPQNTNFENGDVAVYTIDFTNGPVYNVQFKWGGLDNSDRADFKALNSGTNSSVILSNPDANITITGQSAFSTASGSNAPNNSIIVSIPGPVTQITIIAGKESPSNPGNVTMQLYELQYCTDKDTDNDNVPDHLDLDSDNDGIYDAVEAGHNALHSNGEVTGAVGTDGIPDAVQGAGNEDAGTVNYTISDSETTPDGIPNYLDLDSDGDGLPDNVEAQTTAGYISPNADNATTYTTNNGVNSAYLGGITPENTDGTDTPDYIDLDSDNEGGNDTSEAGLTLANNDADNDGLDDNIDATTGYSDPNGIINAPISLPNTQNPDTPEVDYRDDTIYDPCGTVDTDGDGVFDNCDLDADNDGILDAVECDVVEYNDSFEIPNLVSDTANPPSKSDGDLDGEIDIFINQTSIEGWSVTNGGTFDVIYDLFNSSKGFQHIDLYGSPSPANIQKTYTGFTPGSTVDFSLDFSSAEAAFEASVYVNYGSGRVLLTVLKPSSVATVNGASGAGNRISTVIWNTYALELNPTGTSITIDIESSGLLGTGSTGVLIDNIQLSQQCGDFDNDNIPNNLDLDSDNDGIPDNIEAQTTAGYISPNADNTATYTTNSGVNSAYLGGITPENTDGTDTPDYIDLNSDNEGGNDTSEAGLTLANNDSDLDGLDDNTDATTGYSDPNGTIDNPTTLPNNQNTSTPEVDYRDSILDATPPTAPTLIITEDTNNDEFISLSELSDDIGVEITLPADAVAGDIVSVTDGNGFTETVTLSATDISNGTVNVEFASPGDGGTILATAFITDVAGNVGANSATDTAVIDITTPTIDITTPIEGDGIVNASEDGDVTISGTTTDVEDGQTVTVTFNDGTNPVVTTTATVTGNAWTATDADISGLDNGNITVTADVTDVALNPATDTETIVLDNTLPTIDITTPIEGDGIVNASEDGDVTISGTTTDVEDGQTVTLTFNDGTNPVVTTTATVTGNAWTATDADISGLDNGNITVTADVTDVALNPATDTETIVLDNTLPTIDITTPIEGDGIVNASEDGDVTISGTTTDVEDGQTVTLTFNDGTNPVVTTTATVTGNAWTATDADISGLDNGNITVTADVTDVALNPATDTETIVLDNTLPTIDITTPIEGDGIVNASEDGDVTISGTTTDVEDGQTVTVTFNDGTNPVVTTTATVTGNAWTATDADISGLDNGNITVTADVTDVALNPATDTETIVLDNTLPTIDITTPIEGDGIVNASEDGDVTISGTTTDVEDGQTVTVTFNDGTNPVVTTTATVTGNAWTATDADISGLDNGNITVTADVTDVALNPATDNEIVILDNTLPTIDITTPIEGDGIVNASEDGDVTISGTTTDVEDGQLVTVTFNDGTNPVVTTTATVTGNAWTVTDADISGLDNGNITVTADVTDVALNPATDTETIVLDNTLPTIDITTPIEGDGIVNASEDGDVTISGTTTDVEDGQTVTVTFNDGTNPVVTTTATVTGNAWTATDADISGLDNGNITVTADVTDVALNPATDNEIVILDNTTPTIDITTPIEGDGIVNASEDGDVTISGTTTDVEDGQIVTVTFDDGTNPVVTTTATVTGNAWTATDADISGLDNGNITVTADVTDVALNPSTDNEIVIFDNLTPTAPTVVITEDTNNDGLISEDELVGDIDARITLPADAVTGDIVTITDGNGNTQDVVLSATDIATGFIDVIIPNPGDAGTIDLTANITDVAGNVGPDSMTDTATLDLSDPTVDSFNTIDITPILTGQGNANETLLIELDTDGDNIPDVTYTVTTDASGNWSLDTETAVPDSGSFPTLLDEDVISITVTDPSGNTGIGSVTISVDTDGDGINDNEETSLGTDPSNPDTDGDGISDGQEVNTDATNPLDDCSSVNGSPLGDSDCDNDGLTTDQEVAAGTDPDNPDSDNDGLSDGEEIALGTDPNNADSDGDGIIDGQEVVDNTNPLDDCDHNGGRALPESDCDADGLTTAQEDAIGSDPNNADTDGDTIPDGQEITDGTDPLDPCDAIGGVPTLAAGCDEEVVSSGIAVANEILTPDNDGVNDFFRIENIESFPNNTVQIYNRWGVVVYEMAGYDNQSNVFRGASNGRVTFSTDSELPVGVYFYIIKYVNEGNHLNKAGYLYINR</sequence>
<gene>
    <name evidence="6" type="ORF">M666_18935</name>
</gene>
<evidence type="ECO:0000256" key="3">
    <source>
        <dbReference type="ARBA" id="ARBA00022729"/>
    </source>
</evidence>
<reference evidence="6 7" key="1">
    <citation type="journal article" date="2014" name="Environ. Microbiol.">
        <title>Contrasting genomic patterns and infection strategies of two co-existing Bacteroidetes podovirus genera.</title>
        <authorList>
            <person name="Holmfeldt K."/>
            <person name="Howard-Varona C."/>
            <person name="Solonenko N."/>
            <person name="Sullivan M.B."/>
        </authorList>
    </citation>
    <scope>NUCLEOTIDE SEQUENCE [LARGE SCALE GENOMIC DNA]</scope>
    <source>
        <strain evidence="6 7">18</strain>
    </source>
</reference>
<evidence type="ECO:0000256" key="4">
    <source>
        <dbReference type="ARBA" id="ARBA00022837"/>
    </source>
</evidence>
<dbReference type="Pfam" id="PF18884">
    <property type="entry name" value="TSP3_bac"/>
    <property type="match status" value="8"/>
</dbReference>
<keyword evidence="4" id="KW-0106">Calcium</keyword>
<feature type="compositionally biased region" description="Polar residues" evidence="5">
    <location>
        <begin position="2614"/>
        <end position="2624"/>
    </location>
</feature>
<accession>A0AAU8RY17</accession>
<feature type="compositionally biased region" description="Polar residues" evidence="5">
    <location>
        <begin position="1440"/>
        <end position="1462"/>
    </location>
</feature>
<dbReference type="InterPro" id="IPR010221">
    <property type="entry name" value="VCBS_dom"/>
</dbReference>
<feature type="compositionally biased region" description="Acidic residues" evidence="5">
    <location>
        <begin position="2603"/>
        <end position="2613"/>
    </location>
</feature>
<dbReference type="KEGG" id="cbat:M666_18935"/>
<dbReference type="InterPro" id="IPR018247">
    <property type="entry name" value="EF_Hand_1_Ca_BS"/>
</dbReference>
<feature type="compositionally biased region" description="Acidic residues" evidence="5">
    <location>
        <begin position="1425"/>
        <end position="1434"/>
    </location>
</feature>
<feature type="compositionally biased region" description="Polar residues" evidence="5">
    <location>
        <begin position="2586"/>
        <end position="2601"/>
    </location>
</feature>
<proteinExistence type="predicted"/>
<feature type="compositionally biased region" description="Polar residues" evidence="5">
    <location>
        <begin position="1404"/>
        <end position="1416"/>
    </location>
</feature>